<evidence type="ECO:0000256" key="2">
    <source>
        <dbReference type="ARBA" id="ARBA00022723"/>
    </source>
</evidence>
<evidence type="ECO:0000256" key="5">
    <source>
        <dbReference type="RuleBase" id="RU361277"/>
    </source>
</evidence>
<dbReference type="Gene3D" id="3.40.50.720">
    <property type="entry name" value="NAD(P)-binding Rossmann-like Domain"/>
    <property type="match status" value="1"/>
</dbReference>
<dbReference type="OrthoDB" id="5295340at2"/>
<dbReference type="InterPro" id="IPR013149">
    <property type="entry name" value="ADH-like_C"/>
</dbReference>
<dbReference type="AlphaFoldDB" id="A0A1N7JS07"/>
<keyword evidence="4" id="KW-0560">Oxidoreductase</keyword>
<dbReference type="SMART" id="SM00829">
    <property type="entry name" value="PKS_ER"/>
    <property type="match status" value="1"/>
</dbReference>
<dbReference type="Gene3D" id="3.90.180.10">
    <property type="entry name" value="Medium-chain alcohol dehydrogenases, catalytic domain"/>
    <property type="match status" value="1"/>
</dbReference>
<dbReference type="GO" id="GO:0008106">
    <property type="term" value="F:alcohol dehydrogenase (NADP+) activity"/>
    <property type="evidence" value="ECO:0007669"/>
    <property type="project" value="UniProtKB-ARBA"/>
</dbReference>
<dbReference type="SUPFAM" id="SSF50129">
    <property type="entry name" value="GroES-like"/>
    <property type="match status" value="1"/>
</dbReference>
<dbReference type="SUPFAM" id="SSF51735">
    <property type="entry name" value="NAD(P)-binding Rossmann-fold domains"/>
    <property type="match status" value="1"/>
</dbReference>
<dbReference type="InterPro" id="IPR013154">
    <property type="entry name" value="ADH-like_N"/>
</dbReference>
<dbReference type="InterPro" id="IPR047109">
    <property type="entry name" value="CAD-like"/>
</dbReference>
<accession>A0A1N7JS07</accession>
<dbReference type="Proteomes" id="UP000186221">
    <property type="component" value="Unassembled WGS sequence"/>
</dbReference>
<comment type="similarity">
    <text evidence="5">Belongs to the zinc-containing alcohol dehydrogenase family.</text>
</comment>
<dbReference type="InterPro" id="IPR020843">
    <property type="entry name" value="ER"/>
</dbReference>
<dbReference type="Pfam" id="PF08240">
    <property type="entry name" value="ADH_N"/>
    <property type="match status" value="1"/>
</dbReference>
<dbReference type="PROSITE" id="PS51318">
    <property type="entry name" value="TAT"/>
    <property type="match status" value="1"/>
</dbReference>
<evidence type="ECO:0000256" key="4">
    <source>
        <dbReference type="ARBA" id="ARBA00023002"/>
    </source>
</evidence>
<dbReference type="RefSeq" id="WP_083951910.1">
    <property type="nucleotide sequence ID" value="NZ_FTOG01000002.1"/>
</dbReference>
<evidence type="ECO:0000313" key="7">
    <source>
        <dbReference type="EMBL" id="SIS52120.1"/>
    </source>
</evidence>
<evidence type="ECO:0000259" key="6">
    <source>
        <dbReference type="SMART" id="SM00829"/>
    </source>
</evidence>
<keyword evidence="8" id="KW-1185">Reference proteome</keyword>
<dbReference type="GO" id="GO:0008270">
    <property type="term" value="F:zinc ion binding"/>
    <property type="evidence" value="ECO:0007669"/>
    <property type="project" value="InterPro"/>
</dbReference>
<dbReference type="InterPro" id="IPR002328">
    <property type="entry name" value="ADH_Zn_CS"/>
</dbReference>
<dbReference type="PROSITE" id="PS00059">
    <property type="entry name" value="ADH_ZINC"/>
    <property type="match status" value="1"/>
</dbReference>
<dbReference type="FunFam" id="3.40.50.720:FF:000022">
    <property type="entry name" value="Cinnamyl alcohol dehydrogenase"/>
    <property type="match status" value="1"/>
</dbReference>
<dbReference type="Pfam" id="PF00107">
    <property type="entry name" value="ADH_zinc_N"/>
    <property type="match status" value="1"/>
</dbReference>
<evidence type="ECO:0000313" key="8">
    <source>
        <dbReference type="Proteomes" id="UP000186221"/>
    </source>
</evidence>
<keyword evidence="2 5" id="KW-0479">Metal-binding</keyword>
<dbReference type="InterPro" id="IPR011032">
    <property type="entry name" value="GroES-like_sf"/>
</dbReference>
<feature type="domain" description="Enoyl reductase (ER)" evidence="6">
    <location>
        <begin position="80"/>
        <end position="408"/>
    </location>
</feature>
<name>A0A1N7JS07_9RHOB</name>
<gene>
    <name evidence="7" type="ORF">SAMN05421580_10292</name>
</gene>
<dbReference type="InterPro" id="IPR036291">
    <property type="entry name" value="NAD(P)-bd_dom_sf"/>
</dbReference>
<reference evidence="8" key="1">
    <citation type="submission" date="2017-01" db="EMBL/GenBank/DDBJ databases">
        <authorList>
            <person name="Varghese N."/>
            <person name="Submissions S."/>
        </authorList>
    </citation>
    <scope>NUCLEOTIDE SEQUENCE [LARGE SCALE GENOMIC DNA]</scope>
    <source>
        <strain evidence="8">DSM 19945</strain>
    </source>
</reference>
<dbReference type="InterPro" id="IPR006311">
    <property type="entry name" value="TAT_signal"/>
</dbReference>
<comment type="cofactor">
    <cofactor evidence="1 5">
        <name>Zn(2+)</name>
        <dbReference type="ChEBI" id="CHEBI:29105"/>
    </cofactor>
</comment>
<dbReference type="EMBL" id="FTOG01000002">
    <property type="protein sequence ID" value="SIS52120.1"/>
    <property type="molecule type" value="Genomic_DNA"/>
</dbReference>
<proteinExistence type="inferred from homology"/>
<protein>
    <submittedName>
        <fullName evidence="7">Uncharacterized zinc-type alcohol dehydrogenase-like protein</fullName>
    </submittedName>
</protein>
<sequence>MCQSCNDKIEFLTREGEDRRNFLRNGAALAAAPLAATALAGTASAQEGGNALAGTASAQESGNALEASEVQAWATNDTSGSFAPQTIKRRAAGPKDVVIEIMYASICHSDIHTAHGDWGMPTFPLVPGHEMVGRVVGVGAEVIKFREGDYAGVGCMVDSCGECANCLADREQNCLNGTTFTYNSEDKVSGGVTYGGYSKKIVVTEDFALRIPPGVDLAGFAPLLCAGITTFSPINHWDLKPGERFGVIGMGGLGHMAVKLAVAKGAEVVVFTTTEDKIADALAFGAKEAYLWTDEEAMKKNMGSFDLMVSTVPVAYPMQQFMNLLKLDKTLVNVGALFPIEGAQGMLMGFGRQSLAGSMIGGIAETQAVIDFAAHHGIAADYELISPDQIGEAFKKVVNKEARYRYVIDMTKA</sequence>
<dbReference type="CDD" id="cd05283">
    <property type="entry name" value="CAD1"/>
    <property type="match status" value="1"/>
</dbReference>
<dbReference type="PANTHER" id="PTHR42683">
    <property type="entry name" value="ALDEHYDE REDUCTASE"/>
    <property type="match status" value="1"/>
</dbReference>
<evidence type="ECO:0000256" key="3">
    <source>
        <dbReference type="ARBA" id="ARBA00022833"/>
    </source>
</evidence>
<keyword evidence="3 5" id="KW-0862">Zinc</keyword>
<dbReference type="STRING" id="453582.SAMN05421580_10292"/>
<organism evidence="7 8">
    <name type="scientific">Rhodobacter aestuarii</name>
    <dbReference type="NCBI Taxonomy" id="453582"/>
    <lineage>
        <taxon>Bacteria</taxon>
        <taxon>Pseudomonadati</taxon>
        <taxon>Pseudomonadota</taxon>
        <taxon>Alphaproteobacteria</taxon>
        <taxon>Rhodobacterales</taxon>
        <taxon>Rhodobacter group</taxon>
        <taxon>Rhodobacter</taxon>
    </lineage>
</organism>
<evidence type="ECO:0000256" key="1">
    <source>
        <dbReference type="ARBA" id="ARBA00001947"/>
    </source>
</evidence>